<feature type="domain" description="SPFH" evidence="2">
    <location>
        <begin position="22"/>
        <end position="224"/>
    </location>
</feature>
<evidence type="ECO:0000313" key="3">
    <source>
        <dbReference type="EMBL" id="KJQ73974.1"/>
    </source>
</evidence>
<accession>A0A0F2DUZ5</accession>
<dbReference type="Proteomes" id="UP000033489">
    <property type="component" value="Unassembled WGS sequence"/>
</dbReference>
<dbReference type="PANTHER" id="PTHR37826:SF2">
    <property type="entry name" value="ZINC-RIBBON DOMAIN-CONTAINING PROTEIN"/>
    <property type="match status" value="1"/>
</dbReference>
<dbReference type="InterPro" id="IPR033880">
    <property type="entry name" value="SPFH_YdjI"/>
</dbReference>
<dbReference type="PANTHER" id="PTHR37826">
    <property type="entry name" value="FLOTILLIN BAND_7_5 DOMAIN PROTEIN"/>
    <property type="match status" value="1"/>
</dbReference>
<evidence type="ECO:0000259" key="2">
    <source>
        <dbReference type="Pfam" id="PF13421"/>
    </source>
</evidence>
<dbReference type="AlphaFoldDB" id="A0A0F2DUZ5"/>
<gene>
    <name evidence="3" type="ORF">TZ94_01495</name>
</gene>
<dbReference type="Pfam" id="PF13421">
    <property type="entry name" value="Band_7_1"/>
    <property type="match status" value="1"/>
</dbReference>
<feature type="domain" description="Zinc-ribbon" evidence="1">
    <location>
        <begin position="325"/>
        <end position="346"/>
    </location>
</feature>
<proteinExistence type="predicted"/>
<comment type="caution">
    <text evidence="3">The sequence shown here is derived from an EMBL/GenBank/DDBJ whole genome shotgun (WGS) entry which is preliminary data.</text>
</comment>
<evidence type="ECO:0000259" key="1">
    <source>
        <dbReference type="Pfam" id="PF13240"/>
    </source>
</evidence>
<organism evidence="3 4">
    <name type="scientific">Streptococcus infantis</name>
    <dbReference type="NCBI Taxonomy" id="68892"/>
    <lineage>
        <taxon>Bacteria</taxon>
        <taxon>Bacillati</taxon>
        <taxon>Bacillota</taxon>
        <taxon>Bacilli</taxon>
        <taxon>Lactobacillales</taxon>
        <taxon>Streptococcaceae</taxon>
        <taxon>Streptococcus</taxon>
    </lineage>
</organism>
<dbReference type="RefSeq" id="WP_045615654.1">
    <property type="nucleotide sequence ID" value="NZ_JYGT01000010.1"/>
</dbReference>
<reference evidence="3 4" key="1">
    <citation type="submission" date="2015-02" db="EMBL/GenBank/DDBJ databases">
        <title>Evolution of amylase-binding proteins of oral streptococcal species.</title>
        <authorList>
            <person name="Haase E.M."/>
        </authorList>
    </citation>
    <scope>NUCLEOTIDE SEQUENCE [LARGE SCALE GENOMIC DNA]</scope>
    <source>
        <strain evidence="3 4">UC921A</strain>
    </source>
</reference>
<dbReference type="PATRIC" id="fig|28037.216.peg.1446"/>
<sequence>MALKMFDVIRYEGEDTRNILAWRHPKTDIKSGSTFIVNPSQCAILFSNGRELARFNAGKHKIEISDTQLLDEFKSFVSGGVLQNSSNLWFVNLYDLQPIGWGTPSAILVRDPETDIPVELKLHGNFVPRIVNLGAFILEFMPSQPDLITVDIFQKRFRQATIGLISSAISKVVYSNQIAVIDIEMHSNEIGLELSKILEDHFDKYGIRIEEFNIESLKVNQECQGYKDIFKFHKQIVDAKIKTASRDIEGYTYQEERKFDILEEAAKNENSNGKLMGVGMEVAMGLGIGAKLNNLVGNIEGVNQANGSYEQNQSDSSEEVVLAKFCSQCGTEFSEEAKFCSNCGQPR</sequence>
<name>A0A0F2DUZ5_9STRE</name>
<dbReference type="Pfam" id="PF13240">
    <property type="entry name" value="Zn_Ribbon_1"/>
    <property type="match status" value="1"/>
</dbReference>
<protein>
    <recommendedName>
        <fullName evidence="5">SPFH domain-containing protein</fullName>
    </recommendedName>
</protein>
<evidence type="ECO:0000313" key="4">
    <source>
        <dbReference type="Proteomes" id="UP000033489"/>
    </source>
</evidence>
<dbReference type="CDD" id="cd03408">
    <property type="entry name" value="SPFH_like_u1"/>
    <property type="match status" value="1"/>
</dbReference>
<evidence type="ECO:0008006" key="5">
    <source>
        <dbReference type="Google" id="ProtNLM"/>
    </source>
</evidence>
<dbReference type="InterPro" id="IPR026870">
    <property type="entry name" value="Zinc_ribbon_dom"/>
</dbReference>
<dbReference type="EMBL" id="JYGT01000010">
    <property type="protein sequence ID" value="KJQ73974.1"/>
    <property type="molecule type" value="Genomic_DNA"/>
</dbReference>